<dbReference type="Gene3D" id="3.40.50.300">
    <property type="entry name" value="P-loop containing nucleotide triphosphate hydrolases"/>
    <property type="match status" value="1"/>
</dbReference>
<evidence type="ECO:0000256" key="2">
    <source>
        <dbReference type="SAM" id="Phobius"/>
    </source>
</evidence>
<evidence type="ECO:0000313" key="6">
    <source>
        <dbReference type="Proteomes" id="UP000327085"/>
    </source>
</evidence>
<dbReference type="InterPro" id="IPR050905">
    <property type="entry name" value="Plant_NBS-LRR"/>
</dbReference>
<proteinExistence type="predicted"/>
<keyword evidence="1" id="KW-0611">Plant defense</keyword>
<evidence type="ECO:0000313" key="7">
    <source>
        <dbReference type="Proteomes" id="UP001054821"/>
    </source>
</evidence>
<reference evidence="4 7" key="3">
    <citation type="journal article" date="2022" name="G3 (Bethesda)">
        <title>Whole-genome sequence and methylome profiling of the almond [Prunus dulcis (Mill.) D.A. Webb] cultivar 'Nonpareil'.</title>
        <authorList>
            <person name="D'Amico-Willman K.M."/>
            <person name="Ouma W.Z."/>
            <person name="Meulia T."/>
            <person name="Sideli G.M."/>
            <person name="Gradziel T.M."/>
            <person name="Fresnedo-Ramirez J."/>
        </authorList>
    </citation>
    <scope>NUCLEOTIDE SEQUENCE [LARGE SCALE GENOMIC DNA]</scope>
    <source>
        <strain evidence="4">Clone GOH B32 T37-40</strain>
    </source>
</reference>
<keyword evidence="7" id="KW-1185">Reference proteome</keyword>
<gene>
    <name evidence="5" type="ORF">ALMOND_2B019587</name>
    <name evidence="4" type="ORF">L3X38_040961</name>
</gene>
<dbReference type="Proteomes" id="UP001054821">
    <property type="component" value="Chromosome 8"/>
</dbReference>
<dbReference type="PANTHER" id="PTHR33463:SF198">
    <property type="entry name" value="RPP4C3"/>
    <property type="match status" value="1"/>
</dbReference>
<protein>
    <submittedName>
        <fullName evidence="5">PREDICTED: disease resistance</fullName>
    </submittedName>
</protein>
<accession>A0A5E4GMR9</accession>
<evidence type="ECO:0000313" key="4">
    <source>
        <dbReference type="EMBL" id="KAI5311788.1"/>
    </source>
</evidence>
<feature type="domain" description="NB-ARC" evidence="3">
    <location>
        <begin position="4"/>
        <end position="87"/>
    </location>
</feature>
<dbReference type="InterPro" id="IPR002182">
    <property type="entry name" value="NB-ARC"/>
</dbReference>
<dbReference type="PANTHER" id="PTHR33463">
    <property type="entry name" value="NB-ARC DOMAIN-CONTAINING PROTEIN-RELATED"/>
    <property type="match status" value="1"/>
</dbReference>
<evidence type="ECO:0000259" key="3">
    <source>
        <dbReference type="Pfam" id="PF00931"/>
    </source>
</evidence>
<reference evidence="5" key="1">
    <citation type="submission" date="2019-07" db="EMBL/GenBank/DDBJ databases">
        <authorList>
            <person name="Alioto T."/>
            <person name="Alioto T."/>
            <person name="Gomez Garrido J."/>
        </authorList>
    </citation>
    <scope>NUCLEOTIDE SEQUENCE [LARGE SCALE GENOMIC DNA]</scope>
</reference>
<organism evidence="5 6">
    <name type="scientific">Prunus dulcis</name>
    <name type="common">Almond</name>
    <name type="synonym">Amygdalus dulcis</name>
    <dbReference type="NCBI Taxonomy" id="3755"/>
    <lineage>
        <taxon>Eukaryota</taxon>
        <taxon>Viridiplantae</taxon>
        <taxon>Streptophyta</taxon>
        <taxon>Embryophyta</taxon>
        <taxon>Tracheophyta</taxon>
        <taxon>Spermatophyta</taxon>
        <taxon>Magnoliopsida</taxon>
        <taxon>eudicotyledons</taxon>
        <taxon>Gunneridae</taxon>
        <taxon>Pentapetalae</taxon>
        <taxon>rosids</taxon>
        <taxon>fabids</taxon>
        <taxon>Rosales</taxon>
        <taxon>Rosaceae</taxon>
        <taxon>Amygdaloideae</taxon>
        <taxon>Amygdaleae</taxon>
        <taxon>Prunus</taxon>
    </lineage>
</organism>
<name>A0A5E4GMR9_PRUDU</name>
<dbReference type="Pfam" id="PF00931">
    <property type="entry name" value="NB-ARC"/>
    <property type="match status" value="1"/>
</dbReference>
<reference evidence="6" key="2">
    <citation type="journal article" date="2020" name="Plant J.">
        <title>Transposons played a major role in the diversification between the closely related almond and peach genomes: results from the almond genome sequence.</title>
        <authorList>
            <person name="Alioto T."/>
            <person name="Alexiou K.G."/>
            <person name="Bardil A."/>
            <person name="Barteri F."/>
            <person name="Castanera R."/>
            <person name="Cruz F."/>
            <person name="Dhingra A."/>
            <person name="Duval H."/>
            <person name="Fernandez I Marti A."/>
            <person name="Frias L."/>
            <person name="Galan B."/>
            <person name="Garcia J.L."/>
            <person name="Howad W."/>
            <person name="Gomez-Garrido J."/>
            <person name="Gut M."/>
            <person name="Julca I."/>
            <person name="Morata J."/>
            <person name="Puigdomenech P."/>
            <person name="Ribeca P."/>
            <person name="Rubio Cabetas M.J."/>
            <person name="Vlasova A."/>
            <person name="Wirthensohn M."/>
            <person name="Garcia-Mas J."/>
            <person name="Gabaldon T."/>
            <person name="Casacuberta J.M."/>
            <person name="Arus P."/>
        </authorList>
    </citation>
    <scope>NUCLEOTIDE SEQUENCE [LARGE SCALE GENOMIC DNA]</scope>
    <source>
        <strain evidence="6">cv. Texas</strain>
    </source>
</reference>
<dbReference type="AlphaFoldDB" id="A0A5E4GMR9"/>
<keyword evidence="2" id="KW-1133">Transmembrane helix</keyword>
<keyword evidence="2" id="KW-0472">Membrane</keyword>
<dbReference type="InterPro" id="IPR027417">
    <property type="entry name" value="P-loop_NTPase"/>
</dbReference>
<dbReference type="EMBL" id="JAJFAZ020000008">
    <property type="protein sequence ID" value="KAI5311788.1"/>
    <property type="molecule type" value="Genomic_DNA"/>
</dbReference>
<dbReference type="Gramene" id="VVA40812">
    <property type="protein sequence ID" value="VVA40812"/>
    <property type="gene ID" value="Prudul26B019587"/>
</dbReference>
<sequence>MDVDETQDMEARAKHLWNRIKDKNIFVILDDVWEAIVLEALGLRPMATCKILLTSRNRVSEMNTKKEFLLKVLSMEENWSLFEKMVVVAIARSLRSATTIEEWRVALKDFKSFDEHGLAKPAYLALEWSYNRLDGDELKRLFLLCGIIAGGGCTIFFSDLLKYAMGLGWLKNVDTVEEARDKLISLANKVIKDYCLLLDIEDDGDIRKHELVRDVAKGISSKDNHAIAKAYGDELKEWPDRNSLKKCTAIP</sequence>
<evidence type="ECO:0000256" key="1">
    <source>
        <dbReference type="ARBA" id="ARBA00022821"/>
    </source>
</evidence>
<evidence type="ECO:0000313" key="5">
    <source>
        <dbReference type="EMBL" id="VVA40812.1"/>
    </source>
</evidence>
<dbReference type="GO" id="GO:0043531">
    <property type="term" value="F:ADP binding"/>
    <property type="evidence" value="ECO:0007669"/>
    <property type="project" value="InterPro"/>
</dbReference>
<dbReference type="Proteomes" id="UP000327085">
    <property type="component" value="Unassembled WGS sequence"/>
</dbReference>
<keyword evidence="2" id="KW-0812">Transmembrane</keyword>
<feature type="transmembrane region" description="Helical" evidence="2">
    <location>
        <begin position="141"/>
        <end position="161"/>
    </location>
</feature>
<dbReference type="SUPFAM" id="SSF52540">
    <property type="entry name" value="P-loop containing nucleoside triphosphate hydrolases"/>
    <property type="match status" value="1"/>
</dbReference>
<dbReference type="EMBL" id="CABIKO010001082">
    <property type="protein sequence ID" value="VVA40812.1"/>
    <property type="molecule type" value="Genomic_DNA"/>
</dbReference>
<dbReference type="InParanoid" id="A0A5E4GMR9"/>